<evidence type="ECO:0000313" key="10">
    <source>
        <dbReference type="Proteomes" id="UP001159042"/>
    </source>
</evidence>
<name>A0AAV8VY03_9CUCU</name>
<dbReference type="AlphaFoldDB" id="A0AAV8VY03"/>
<dbReference type="InterPro" id="IPR033116">
    <property type="entry name" value="TRYPSIN_SER"/>
</dbReference>
<sequence>MQSHICCFLFVVLCSFVASEVKSIEGDAGVLNVSDYIYPNTIIHSNQKLPLPKLEPKHGPNRRTLLKTSTPSHKSPNKFFSKPNKPVNLKGILITKLKDTKLSDVEVMENVVESQPLIIRDPFNNTHQQLINYSIPHRTNVIDWFLGLVGIRPPDPDPAVVTPVRDCPTCIYSIFHVVEYLSKKRIVGGIETVINGYPWMTALMYNNRFYCGGSLINNKYVLTAAHCVNGFSRERLSVVFLDHDRSTPSETQTLMRKIKNIYRHSSYGHGGNYNNDIALLQLDQEVSVTGLLKPVCLPTIGKSFSGYDGIAVGWGATKEHGSVSHKLMEVTVPILSNIDCRKTGYGQRISDNMLCAGFPDGKKDSCQGDSGGPLHIANGSIYHIVGIVSWGEGCAKPNYPGVYTRVNRYISWIKSNTRDACYC</sequence>
<comment type="caution">
    <text evidence="9">The sequence shown here is derived from an EMBL/GenBank/DDBJ whole genome shotgun (WGS) entry which is preliminary data.</text>
</comment>
<evidence type="ECO:0000256" key="1">
    <source>
        <dbReference type="ARBA" id="ARBA00022670"/>
    </source>
</evidence>
<dbReference type="GO" id="GO:0006508">
    <property type="term" value="P:proteolysis"/>
    <property type="evidence" value="ECO:0007669"/>
    <property type="project" value="UniProtKB-KW"/>
</dbReference>
<evidence type="ECO:0000256" key="5">
    <source>
        <dbReference type="RuleBase" id="RU363034"/>
    </source>
</evidence>
<dbReference type="InterPro" id="IPR001314">
    <property type="entry name" value="Peptidase_S1A"/>
</dbReference>
<organism evidence="9 10">
    <name type="scientific">Exocentrus adspersus</name>
    <dbReference type="NCBI Taxonomy" id="1586481"/>
    <lineage>
        <taxon>Eukaryota</taxon>
        <taxon>Metazoa</taxon>
        <taxon>Ecdysozoa</taxon>
        <taxon>Arthropoda</taxon>
        <taxon>Hexapoda</taxon>
        <taxon>Insecta</taxon>
        <taxon>Pterygota</taxon>
        <taxon>Neoptera</taxon>
        <taxon>Endopterygota</taxon>
        <taxon>Coleoptera</taxon>
        <taxon>Polyphaga</taxon>
        <taxon>Cucujiformia</taxon>
        <taxon>Chrysomeloidea</taxon>
        <taxon>Cerambycidae</taxon>
        <taxon>Lamiinae</taxon>
        <taxon>Acanthocinini</taxon>
        <taxon>Exocentrus</taxon>
    </lineage>
</organism>
<dbReference type="Gene3D" id="2.40.10.10">
    <property type="entry name" value="Trypsin-like serine proteases"/>
    <property type="match status" value="1"/>
</dbReference>
<dbReference type="PANTHER" id="PTHR24252">
    <property type="entry name" value="ACROSIN-RELATED"/>
    <property type="match status" value="1"/>
</dbReference>
<evidence type="ECO:0000259" key="8">
    <source>
        <dbReference type="PROSITE" id="PS50240"/>
    </source>
</evidence>
<gene>
    <name evidence="9" type="ORF">NQ315_012135</name>
</gene>
<feature type="signal peptide" evidence="7">
    <location>
        <begin position="1"/>
        <end position="19"/>
    </location>
</feature>
<dbReference type="Pfam" id="PF00089">
    <property type="entry name" value="Trypsin"/>
    <property type="match status" value="1"/>
</dbReference>
<dbReference type="GO" id="GO:0004252">
    <property type="term" value="F:serine-type endopeptidase activity"/>
    <property type="evidence" value="ECO:0007669"/>
    <property type="project" value="InterPro"/>
</dbReference>
<dbReference type="InterPro" id="IPR018114">
    <property type="entry name" value="TRYPSIN_HIS"/>
</dbReference>
<dbReference type="SUPFAM" id="SSF50494">
    <property type="entry name" value="Trypsin-like serine proteases"/>
    <property type="match status" value="1"/>
</dbReference>
<dbReference type="CDD" id="cd00190">
    <property type="entry name" value="Tryp_SPc"/>
    <property type="match status" value="1"/>
</dbReference>
<evidence type="ECO:0000256" key="6">
    <source>
        <dbReference type="SAM" id="MobiDB-lite"/>
    </source>
</evidence>
<accession>A0AAV8VY03</accession>
<evidence type="ECO:0000256" key="3">
    <source>
        <dbReference type="ARBA" id="ARBA00022825"/>
    </source>
</evidence>
<dbReference type="PROSITE" id="PS00135">
    <property type="entry name" value="TRYPSIN_SER"/>
    <property type="match status" value="1"/>
</dbReference>
<evidence type="ECO:0000256" key="7">
    <source>
        <dbReference type="SAM" id="SignalP"/>
    </source>
</evidence>
<dbReference type="Proteomes" id="UP001159042">
    <property type="component" value="Unassembled WGS sequence"/>
</dbReference>
<keyword evidence="2 5" id="KW-0378">Hydrolase</keyword>
<feature type="domain" description="Peptidase S1" evidence="8">
    <location>
        <begin position="186"/>
        <end position="418"/>
    </location>
</feature>
<feature type="chain" id="PRO_5043698365" description="Peptidase S1 domain-containing protein" evidence="7">
    <location>
        <begin position="20"/>
        <end position="423"/>
    </location>
</feature>
<dbReference type="PROSITE" id="PS50240">
    <property type="entry name" value="TRYPSIN_DOM"/>
    <property type="match status" value="1"/>
</dbReference>
<keyword evidence="4" id="KW-1015">Disulfide bond</keyword>
<dbReference type="InterPro" id="IPR001254">
    <property type="entry name" value="Trypsin_dom"/>
</dbReference>
<protein>
    <recommendedName>
        <fullName evidence="8">Peptidase S1 domain-containing protein</fullName>
    </recommendedName>
</protein>
<proteinExistence type="predicted"/>
<evidence type="ECO:0000256" key="4">
    <source>
        <dbReference type="ARBA" id="ARBA00023157"/>
    </source>
</evidence>
<dbReference type="PROSITE" id="PS00134">
    <property type="entry name" value="TRYPSIN_HIS"/>
    <property type="match status" value="1"/>
</dbReference>
<keyword evidence="1 5" id="KW-0645">Protease</keyword>
<reference evidence="9 10" key="1">
    <citation type="journal article" date="2023" name="Insect Mol. Biol.">
        <title>Genome sequencing provides insights into the evolution of gene families encoding plant cell wall-degrading enzymes in longhorned beetles.</title>
        <authorList>
            <person name="Shin N.R."/>
            <person name="Okamura Y."/>
            <person name="Kirsch R."/>
            <person name="Pauchet Y."/>
        </authorList>
    </citation>
    <scope>NUCLEOTIDE SEQUENCE [LARGE SCALE GENOMIC DNA]</scope>
    <source>
        <strain evidence="9">EAD_L_NR</strain>
    </source>
</reference>
<keyword evidence="7" id="KW-0732">Signal</keyword>
<dbReference type="SMART" id="SM00020">
    <property type="entry name" value="Tryp_SPc"/>
    <property type="match status" value="1"/>
</dbReference>
<dbReference type="FunFam" id="2.40.10.10:FF:000006">
    <property type="entry name" value="Serine proteinase stubble"/>
    <property type="match status" value="1"/>
</dbReference>
<evidence type="ECO:0000256" key="2">
    <source>
        <dbReference type="ARBA" id="ARBA00022801"/>
    </source>
</evidence>
<dbReference type="PRINTS" id="PR00722">
    <property type="entry name" value="CHYMOTRYPSIN"/>
</dbReference>
<feature type="region of interest" description="Disordered" evidence="6">
    <location>
        <begin position="50"/>
        <end position="80"/>
    </location>
</feature>
<keyword evidence="10" id="KW-1185">Reference proteome</keyword>
<dbReference type="InterPro" id="IPR043504">
    <property type="entry name" value="Peptidase_S1_PA_chymotrypsin"/>
</dbReference>
<dbReference type="PANTHER" id="PTHR24252:SF18">
    <property type="entry name" value="OVOCHYMASE 1"/>
    <property type="match status" value="1"/>
</dbReference>
<evidence type="ECO:0000313" key="9">
    <source>
        <dbReference type="EMBL" id="KAJ8919149.1"/>
    </source>
</evidence>
<dbReference type="EMBL" id="JANEYG010000020">
    <property type="protein sequence ID" value="KAJ8919149.1"/>
    <property type="molecule type" value="Genomic_DNA"/>
</dbReference>
<dbReference type="InterPro" id="IPR009003">
    <property type="entry name" value="Peptidase_S1_PA"/>
</dbReference>
<keyword evidence="3 5" id="KW-0720">Serine protease</keyword>